<feature type="compositionally biased region" description="Polar residues" evidence="1">
    <location>
        <begin position="1"/>
        <end position="11"/>
    </location>
</feature>
<sequence>MYAQTTASSPSKRGASSGRPLPEPPSSTLKTGGFLRSRDASGNSPVKGSGKRHSTINGPPPSSPAKRAVKDSTTLPRASARSISGKPDLATAAAATSLRTK</sequence>
<gene>
    <name evidence="2" type="ORF">N7494_006827</name>
</gene>
<dbReference type="EMBL" id="JAQIZZ010000005">
    <property type="protein sequence ID" value="KAJ5541751.1"/>
    <property type="molecule type" value="Genomic_DNA"/>
</dbReference>
<evidence type="ECO:0000313" key="2">
    <source>
        <dbReference type="EMBL" id="KAJ5541751.1"/>
    </source>
</evidence>
<proteinExistence type="predicted"/>
<feature type="compositionally biased region" description="Low complexity" evidence="1">
    <location>
        <begin position="90"/>
        <end position="101"/>
    </location>
</feature>
<accession>A0AAD6CYG9</accession>
<keyword evidence="3" id="KW-1185">Reference proteome</keyword>
<name>A0AAD6CYG9_9EURO</name>
<dbReference type="Proteomes" id="UP001220324">
    <property type="component" value="Unassembled WGS sequence"/>
</dbReference>
<evidence type="ECO:0000256" key="1">
    <source>
        <dbReference type="SAM" id="MobiDB-lite"/>
    </source>
</evidence>
<feature type="region of interest" description="Disordered" evidence="1">
    <location>
        <begin position="1"/>
        <end position="101"/>
    </location>
</feature>
<reference evidence="2 3" key="1">
    <citation type="journal article" date="2023" name="IMA Fungus">
        <title>Comparative genomic study of the Penicillium genus elucidates a diverse pangenome and 15 lateral gene transfer events.</title>
        <authorList>
            <person name="Petersen C."/>
            <person name="Sorensen T."/>
            <person name="Nielsen M.R."/>
            <person name="Sondergaard T.E."/>
            <person name="Sorensen J.L."/>
            <person name="Fitzpatrick D.A."/>
            <person name="Frisvad J.C."/>
            <person name="Nielsen K.L."/>
        </authorList>
    </citation>
    <scope>NUCLEOTIDE SEQUENCE [LARGE SCALE GENOMIC DNA]</scope>
    <source>
        <strain evidence="2 3">IBT 35679</strain>
    </source>
</reference>
<dbReference type="AlphaFoldDB" id="A0AAD6CYG9"/>
<organism evidence="2 3">
    <name type="scientific">Penicillium frequentans</name>
    <dbReference type="NCBI Taxonomy" id="3151616"/>
    <lineage>
        <taxon>Eukaryota</taxon>
        <taxon>Fungi</taxon>
        <taxon>Dikarya</taxon>
        <taxon>Ascomycota</taxon>
        <taxon>Pezizomycotina</taxon>
        <taxon>Eurotiomycetes</taxon>
        <taxon>Eurotiomycetidae</taxon>
        <taxon>Eurotiales</taxon>
        <taxon>Aspergillaceae</taxon>
        <taxon>Penicillium</taxon>
    </lineage>
</organism>
<comment type="caution">
    <text evidence="2">The sequence shown here is derived from an EMBL/GenBank/DDBJ whole genome shotgun (WGS) entry which is preliminary data.</text>
</comment>
<evidence type="ECO:0000313" key="3">
    <source>
        <dbReference type="Proteomes" id="UP001220324"/>
    </source>
</evidence>
<protein>
    <submittedName>
        <fullName evidence="2">Uncharacterized protein</fullName>
    </submittedName>
</protein>